<proteinExistence type="predicted"/>
<evidence type="ECO:0000313" key="1">
    <source>
        <dbReference type="EMBL" id="AYB46782.1"/>
    </source>
</evidence>
<organism evidence="1 2">
    <name type="scientific">Paenibacillus lautus</name>
    <name type="common">Bacillus lautus</name>
    <dbReference type="NCBI Taxonomy" id="1401"/>
    <lineage>
        <taxon>Bacteria</taxon>
        <taxon>Bacillati</taxon>
        <taxon>Bacillota</taxon>
        <taxon>Bacilli</taxon>
        <taxon>Bacillales</taxon>
        <taxon>Paenibacillaceae</taxon>
        <taxon>Paenibacillus</taxon>
    </lineage>
</organism>
<sequence length="68" mass="7909">MSTKWGLDHQRKGPFLMIGQSGSSGFGHFFLSKIFMHVFRLRHAGKRNIIETREQESMMIKANKRMAL</sequence>
<dbReference type="KEGG" id="plw:D5F53_27250"/>
<keyword evidence="2" id="KW-1185">Reference proteome</keyword>
<dbReference type="EMBL" id="CP032412">
    <property type="protein sequence ID" value="AYB46782.1"/>
    <property type="molecule type" value="Genomic_DNA"/>
</dbReference>
<protein>
    <submittedName>
        <fullName evidence="1">Uncharacterized protein</fullName>
    </submittedName>
</protein>
<dbReference type="AlphaFoldDB" id="A0A385TWB3"/>
<evidence type="ECO:0000313" key="2">
    <source>
        <dbReference type="Proteomes" id="UP000266552"/>
    </source>
</evidence>
<gene>
    <name evidence="1" type="ORF">D5F53_27250</name>
</gene>
<name>A0A385TWB3_PAELA</name>
<reference evidence="1 2" key="1">
    <citation type="submission" date="2018-09" db="EMBL/GenBank/DDBJ databases">
        <title>Genome Sequence of Paenibacillus lautus Strain E7593-69, Azo Dye-Degrading Bacteria, Isolated from Commercial Tattoo Inks.</title>
        <authorList>
            <person name="Nho S.W."/>
            <person name="Kim S.-J."/>
            <person name="Kweon O."/>
            <person name="Cerniglia C.E."/>
        </authorList>
    </citation>
    <scope>NUCLEOTIDE SEQUENCE [LARGE SCALE GENOMIC DNA]</scope>
    <source>
        <strain evidence="1 2">E7593-69</strain>
    </source>
</reference>
<accession>A0A385TWB3</accession>
<dbReference type="Proteomes" id="UP000266552">
    <property type="component" value="Chromosome"/>
</dbReference>